<dbReference type="Proteomes" id="UP001519332">
    <property type="component" value="Unassembled WGS sequence"/>
</dbReference>
<sequence>MPEPVLVAISAALAGKAVTSFYDFVRNKISGRRQAVAALEAADGKAKESPEVQALAGELATIVAEDPEFGTELRERWASVQNVDHSTNTTINSVSGTASGPVIQTQTITGGINIGR</sequence>
<dbReference type="EMBL" id="JAGINW010000001">
    <property type="protein sequence ID" value="MBP2320023.1"/>
    <property type="molecule type" value="Genomic_DNA"/>
</dbReference>
<proteinExistence type="predicted"/>
<keyword evidence="2" id="KW-1185">Reference proteome</keyword>
<gene>
    <name evidence="1" type="ORF">JOF56_000408</name>
</gene>
<organism evidence="1 2">
    <name type="scientific">Kibdelosporangium banguiense</name>
    <dbReference type="NCBI Taxonomy" id="1365924"/>
    <lineage>
        <taxon>Bacteria</taxon>
        <taxon>Bacillati</taxon>
        <taxon>Actinomycetota</taxon>
        <taxon>Actinomycetes</taxon>
        <taxon>Pseudonocardiales</taxon>
        <taxon>Pseudonocardiaceae</taxon>
        <taxon>Kibdelosporangium</taxon>
    </lineage>
</organism>
<comment type="caution">
    <text evidence="1">The sequence shown here is derived from an EMBL/GenBank/DDBJ whole genome shotgun (WGS) entry which is preliminary data.</text>
</comment>
<name>A0ABS4T6K4_9PSEU</name>
<evidence type="ECO:0000313" key="2">
    <source>
        <dbReference type="Proteomes" id="UP001519332"/>
    </source>
</evidence>
<protein>
    <submittedName>
        <fullName evidence="1">Uncharacterized protein</fullName>
    </submittedName>
</protein>
<evidence type="ECO:0000313" key="1">
    <source>
        <dbReference type="EMBL" id="MBP2320023.1"/>
    </source>
</evidence>
<accession>A0ABS4T6K4</accession>
<reference evidence="1 2" key="1">
    <citation type="submission" date="2021-03" db="EMBL/GenBank/DDBJ databases">
        <title>Sequencing the genomes of 1000 actinobacteria strains.</title>
        <authorList>
            <person name="Klenk H.-P."/>
        </authorList>
    </citation>
    <scope>NUCLEOTIDE SEQUENCE [LARGE SCALE GENOMIC DNA]</scope>
    <source>
        <strain evidence="1 2">DSM 46670</strain>
    </source>
</reference>
<dbReference type="RefSeq" id="WP_209633790.1">
    <property type="nucleotide sequence ID" value="NZ_JAGINW010000001.1"/>
</dbReference>